<sequence length="157" mass="17621">MQELLFSIDYPAYLNYSGLGATAGHEPVFDNFTLTGLDNEQLPLDGTNVLGENVDDSGGLSIAFHVYRKHILENDGVKEKRLPGFEHLSPEQSFFLSHDVFTCEIVPKSRAQRLIDTDERAVLYYRNIGVFQNSQEFAEAYNCPAGSPMNPPKKYSI</sequence>
<dbReference type="PANTHER" id="PTHR11733">
    <property type="entry name" value="ZINC METALLOPROTEASE FAMILY M13 NEPRILYSIN-RELATED"/>
    <property type="match status" value="1"/>
</dbReference>
<dbReference type="Pfam" id="PF01431">
    <property type="entry name" value="Peptidase_M13"/>
    <property type="match status" value="1"/>
</dbReference>
<dbReference type="Gene3D" id="3.40.390.10">
    <property type="entry name" value="Collagenase (Catalytic Domain)"/>
    <property type="match status" value="1"/>
</dbReference>
<evidence type="ECO:0000256" key="1">
    <source>
        <dbReference type="ARBA" id="ARBA00007357"/>
    </source>
</evidence>
<name>A0ABP9Y5I3_9FUNG</name>
<organism evidence="3 4">
    <name type="scientific">Helicostylum pulchrum</name>
    <dbReference type="NCBI Taxonomy" id="562976"/>
    <lineage>
        <taxon>Eukaryota</taxon>
        <taxon>Fungi</taxon>
        <taxon>Fungi incertae sedis</taxon>
        <taxon>Mucoromycota</taxon>
        <taxon>Mucoromycotina</taxon>
        <taxon>Mucoromycetes</taxon>
        <taxon>Mucorales</taxon>
        <taxon>Mucorineae</taxon>
        <taxon>Mucoraceae</taxon>
        <taxon>Helicostylum</taxon>
    </lineage>
</organism>
<evidence type="ECO:0000313" key="3">
    <source>
        <dbReference type="EMBL" id="GAA5802232.1"/>
    </source>
</evidence>
<protein>
    <recommendedName>
        <fullName evidence="2">Peptidase M13 C-terminal domain-containing protein</fullName>
    </recommendedName>
</protein>
<evidence type="ECO:0000313" key="4">
    <source>
        <dbReference type="Proteomes" id="UP001476247"/>
    </source>
</evidence>
<dbReference type="SUPFAM" id="SSF55486">
    <property type="entry name" value="Metalloproteases ('zincins'), catalytic domain"/>
    <property type="match status" value="1"/>
</dbReference>
<dbReference type="EMBL" id="BAABUJ010000022">
    <property type="protein sequence ID" value="GAA5802232.1"/>
    <property type="molecule type" value="Genomic_DNA"/>
</dbReference>
<dbReference type="InterPro" id="IPR018497">
    <property type="entry name" value="Peptidase_M13_C"/>
</dbReference>
<comment type="similarity">
    <text evidence="1">Belongs to the peptidase M13 family.</text>
</comment>
<dbReference type="InterPro" id="IPR000718">
    <property type="entry name" value="Peptidase_M13"/>
</dbReference>
<feature type="domain" description="Peptidase M13 C-terminal" evidence="2">
    <location>
        <begin position="41"/>
        <end position="155"/>
    </location>
</feature>
<evidence type="ECO:0000259" key="2">
    <source>
        <dbReference type="Pfam" id="PF01431"/>
    </source>
</evidence>
<dbReference type="Proteomes" id="UP001476247">
    <property type="component" value="Unassembled WGS sequence"/>
</dbReference>
<keyword evidence="4" id="KW-1185">Reference proteome</keyword>
<dbReference type="PROSITE" id="PS51885">
    <property type="entry name" value="NEPRILYSIN"/>
    <property type="match status" value="1"/>
</dbReference>
<reference evidence="3 4" key="1">
    <citation type="submission" date="2024-04" db="EMBL/GenBank/DDBJ databases">
        <title>genome sequences of Mucor flavus KT1a and Helicostylum pulchrum KT1b strains isolation_sourced from the surface of a dry-aged beef.</title>
        <authorList>
            <person name="Toyotome T."/>
            <person name="Hosono M."/>
            <person name="Torimaru M."/>
            <person name="Fukuda K."/>
            <person name="Mikami N."/>
        </authorList>
    </citation>
    <scope>NUCLEOTIDE SEQUENCE [LARGE SCALE GENOMIC DNA]</scope>
    <source>
        <strain evidence="3 4">KT1b</strain>
    </source>
</reference>
<comment type="caution">
    <text evidence="3">The sequence shown here is derived from an EMBL/GenBank/DDBJ whole genome shotgun (WGS) entry which is preliminary data.</text>
</comment>
<accession>A0ABP9Y5I3</accession>
<dbReference type="PANTHER" id="PTHR11733:SF167">
    <property type="entry name" value="FI17812P1-RELATED"/>
    <property type="match status" value="1"/>
</dbReference>
<dbReference type="InterPro" id="IPR024079">
    <property type="entry name" value="MetalloPept_cat_dom_sf"/>
</dbReference>
<proteinExistence type="inferred from homology"/>
<gene>
    <name evidence="3" type="ORF">HPULCUR_007695</name>
</gene>